<dbReference type="RefSeq" id="WP_282584137.1">
    <property type="nucleotide sequence ID" value="NZ_JAMOIM010000003.1"/>
</dbReference>
<dbReference type="GO" id="GO:0031419">
    <property type="term" value="F:cobalamin binding"/>
    <property type="evidence" value="ECO:0007669"/>
    <property type="project" value="InterPro"/>
</dbReference>
<accession>A0AA41YTB9</accession>
<dbReference type="Proteomes" id="UP001165667">
    <property type="component" value="Unassembled WGS sequence"/>
</dbReference>
<dbReference type="Pfam" id="PF01642">
    <property type="entry name" value="MM_CoA_mutase"/>
    <property type="match status" value="1"/>
</dbReference>
<dbReference type="AlphaFoldDB" id="A0AA41YTB9"/>
<comment type="caution">
    <text evidence="2">The sequence shown here is derived from an EMBL/GenBank/DDBJ whole genome shotgun (WGS) entry which is preliminary data.</text>
</comment>
<dbReference type="SUPFAM" id="SSF51703">
    <property type="entry name" value="Cobalamin (vitamin B12)-dependent enzymes"/>
    <property type="match status" value="1"/>
</dbReference>
<protein>
    <submittedName>
        <fullName evidence="2">Methylmalonyl-CoA mutase family protein</fullName>
    </submittedName>
</protein>
<evidence type="ECO:0000313" key="3">
    <source>
        <dbReference type="Proteomes" id="UP001165667"/>
    </source>
</evidence>
<evidence type="ECO:0000259" key="1">
    <source>
        <dbReference type="Pfam" id="PF01642"/>
    </source>
</evidence>
<dbReference type="Gene3D" id="3.20.20.240">
    <property type="entry name" value="Methylmalonyl-CoA mutase"/>
    <property type="match status" value="1"/>
</dbReference>
<gene>
    <name evidence="2" type="ORF">M8523_07060</name>
</gene>
<sequence length="221" mass="24411">MLLASGAAGLRELEAAGATAAEMGDAVSFVAVADTELFLTIAKLRTLRRLWACVEAACGLEPRPLRLRADTAWRAMTRQDPWTNLLRGLLHEPFRADRRREGRQLRRVVRRGHEAGVVIRHRRRGAAALHRHHQVHARRPRQGHALGRGTWDVGRGTWDVGRQEFVEGRVAQANGWTDMPKGASDPATSKVAGKIKCAPNWGGVTMLPYDRAIGIAKNSTN</sequence>
<dbReference type="InterPro" id="IPR016176">
    <property type="entry name" value="Cbl-dep_enz_cat"/>
</dbReference>
<proteinExistence type="predicted"/>
<evidence type="ECO:0000313" key="2">
    <source>
        <dbReference type="EMBL" id="MCW6507779.1"/>
    </source>
</evidence>
<keyword evidence="3" id="KW-1185">Reference proteome</keyword>
<dbReference type="GO" id="GO:0016866">
    <property type="term" value="F:intramolecular transferase activity"/>
    <property type="evidence" value="ECO:0007669"/>
    <property type="project" value="InterPro"/>
</dbReference>
<organism evidence="2 3">
    <name type="scientific">Lichenifustis flavocetrariae</name>
    <dbReference type="NCBI Taxonomy" id="2949735"/>
    <lineage>
        <taxon>Bacteria</taxon>
        <taxon>Pseudomonadati</taxon>
        <taxon>Pseudomonadota</taxon>
        <taxon>Alphaproteobacteria</taxon>
        <taxon>Hyphomicrobiales</taxon>
        <taxon>Lichenihabitantaceae</taxon>
        <taxon>Lichenifustis</taxon>
    </lineage>
</organism>
<dbReference type="InterPro" id="IPR006099">
    <property type="entry name" value="MeMalonylCoA_mutase_a/b_cat"/>
</dbReference>
<feature type="domain" description="Methylmalonyl-CoA mutase alpha/beta chain catalytic" evidence="1">
    <location>
        <begin position="3"/>
        <end position="88"/>
    </location>
</feature>
<dbReference type="EMBL" id="JAMOIM010000003">
    <property type="protein sequence ID" value="MCW6507779.1"/>
    <property type="molecule type" value="Genomic_DNA"/>
</dbReference>
<name>A0AA41YTB9_9HYPH</name>
<reference evidence="2" key="1">
    <citation type="submission" date="2022-05" db="EMBL/GenBank/DDBJ databases">
        <authorList>
            <person name="Pankratov T."/>
        </authorList>
    </citation>
    <scope>NUCLEOTIDE SEQUENCE</scope>
    <source>
        <strain evidence="2">BP6-180914</strain>
    </source>
</reference>